<dbReference type="EMBL" id="MU006221">
    <property type="protein sequence ID" value="KAF2829523.1"/>
    <property type="molecule type" value="Genomic_DNA"/>
</dbReference>
<keyword evidence="3" id="KW-0732">Signal</keyword>
<feature type="signal peptide" evidence="3">
    <location>
        <begin position="1"/>
        <end position="21"/>
    </location>
</feature>
<evidence type="ECO:0000259" key="4">
    <source>
        <dbReference type="PROSITE" id="PS51387"/>
    </source>
</evidence>
<comment type="similarity">
    <text evidence="1">Belongs to the oxygen-dependent FAD-linked oxidoreductase family.</text>
</comment>
<dbReference type="OrthoDB" id="9983560at2759"/>
<dbReference type="InterPro" id="IPR050432">
    <property type="entry name" value="FAD-linked_Oxidoreductases_BP"/>
</dbReference>
<evidence type="ECO:0000313" key="5">
    <source>
        <dbReference type="EMBL" id="KAF2829523.1"/>
    </source>
</evidence>
<dbReference type="AlphaFoldDB" id="A0A6A7A8N2"/>
<keyword evidence="6" id="KW-1185">Reference proteome</keyword>
<feature type="chain" id="PRO_5025673429" description="FAD-binding PCMH-type domain-containing protein" evidence="3">
    <location>
        <begin position="22"/>
        <end position="620"/>
    </location>
</feature>
<evidence type="ECO:0000256" key="1">
    <source>
        <dbReference type="ARBA" id="ARBA00005466"/>
    </source>
</evidence>
<keyword evidence="2" id="KW-0560">Oxidoreductase</keyword>
<evidence type="ECO:0000256" key="2">
    <source>
        <dbReference type="ARBA" id="ARBA00023002"/>
    </source>
</evidence>
<dbReference type="PANTHER" id="PTHR13878:SF91">
    <property type="entry name" value="FAD BINDING DOMAIN PROTEIN (AFU_ORTHOLOGUE AFUA_6G12070)-RELATED"/>
    <property type="match status" value="1"/>
</dbReference>
<feature type="domain" description="FAD-binding PCMH-type" evidence="4">
    <location>
        <begin position="158"/>
        <end position="338"/>
    </location>
</feature>
<proteinExistence type="inferred from homology"/>
<dbReference type="Gene3D" id="3.30.465.10">
    <property type="match status" value="2"/>
</dbReference>
<dbReference type="InterPro" id="IPR006094">
    <property type="entry name" value="Oxid_FAD_bind_N"/>
</dbReference>
<dbReference type="InterPro" id="IPR036318">
    <property type="entry name" value="FAD-bd_PCMH-like_sf"/>
</dbReference>
<organism evidence="5 6">
    <name type="scientific">Ophiobolus disseminans</name>
    <dbReference type="NCBI Taxonomy" id="1469910"/>
    <lineage>
        <taxon>Eukaryota</taxon>
        <taxon>Fungi</taxon>
        <taxon>Dikarya</taxon>
        <taxon>Ascomycota</taxon>
        <taxon>Pezizomycotina</taxon>
        <taxon>Dothideomycetes</taxon>
        <taxon>Pleosporomycetidae</taxon>
        <taxon>Pleosporales</taxon>
        <taxon>Pleosporineae</taxon>
        <taxon>Phaeosphaeriaceae</taxon>
        <taxon>Ophiobolus</taxon>
    </lineage>
</organism>
<dbReference type="PROSITE" id="PS51387">
    <property type="entry name" value="FAD_PCMH"/>
    <property type="match status" value="1"/>
</dbReference>
<evidence type="ECO:0000313" key="6">
    <source>
        <dbReference type="Proteomes" id="UP000799424"/>
    </source>
</evidence>
<dbReference type="InterPro" id="IPR016169">
    <property type="entry name" value="FAD-bd_PCMH_sub2"/>
</dbReference>
<dbReference type="GO" id="GO:0016491">
    <property type="term" value="F:oxidoreductase activity"/>
    <property type="evidence" value="ECO:0007669"/>
    <property type="project" value="UniProtKB-KW"/>
</dbReference>
<dbReference type="Proteomes" id="UP000799424">
    <property type="component" value="Unassembled WGS sequence"/>
</dbReference>
<sequence>MASHILSFLFATAVLFPPSQSRTLFPFEQQQLTREHVASLPEEDALLFAFDGQFDEISEVNNTDKRCRYAPGDKKWPSTKALTKLRKQLSSADALIATVPLASVCYGTTKNDAQCQQLASNWTNAYTHIEDPTEILSPLYQGLTCQPPSIYDSGGCTLGGSPSYVIKAKTVSDIQTGVNFARNDYLRLVVKNTGHDFSGKSTGHGAFSIWTHGLKDIQYFDNYVDESGYKGPAIKAGAGVQAFELYKFANQRGVVAVAGEGQTVGVFGGYILGGGHSPLSPLYGLAADHVLGFELVTPFGEFVTANSSSNTELFWALRGGGGGTFGVVSSVTIRVYKDMPVAAASWSLSSAALGKEKFWAAVKAWFDLANTNADGGVYTYSTLVPKASDYTFTMQPLFAPNKSSTQLNSILAPYLSKLTSLNIPLSPEISSYNSFYPAWQAEFPPEPASAPDTIIASRLFPRANFATDDARNITFNVLRQSVENGTSLIAFNTATRGTNPDISVNPAFRTSVYHIIAATHISPLFPPTAIAAARNTFTNGTLASWRAITPNSGSYVNEADRLEPDWQRSFWGDRYERLVSVKKEVDPREAFWVSRGVGSEGWGVESVRGDGEDGRLCRVG</sequence>
<dbReference type="Pfam" id="PF08031">
    <property type="entry name" value="BBE"/>
    <property type="match status" value="1"/>
</dbReference>
<dbReference type="Pfam" id="PF01565">
    <property type="entry name" value="FAD_binding_4"/>
    <property type="match status" value="1"/>
</dbReference>
<dbReference type="PANTHER" id="PTHR13878">
    <property type="entry name" value="GULONOLACTONE OXIDASE"/>
    <property type="match status" value="1"/>
</dbReference>
<dbReference type="InterPro" id="IPR012951">
    <property type="entry name" value="BBE"/>
</dbReference>
<dbReference type="SUPFAM" id="SSF56176">
    <property type="entry name" value="FAD-binding/transporter-associated domain-like"/>
    <property type="match status" value="1"/>
</dbReference>
<dbReference type="InterPro" id="IPR016166">
    <property type="entry name" value="FAD-bd_PCMH"/>
</dbReference>
<accession>A0A6A7A8N2</accession>
<gene>
    <name evidence="5" type="ORF">CC86DRAFT_190920</name>
</gene>
<evidence type="ECO:0000256" key="3">
    <source>
        <dbReference type="SAM" id="SignalP"/>
    </source>
</evidence>
<protein>
    <recommendedName>
        <fullName evidence="4">FAD-binding PCMH-type domain-containing protein</fullName>
    </recommendedName>
</protein>
<name>A0A6A7A8N2_9PLEO</name>
<reference evidence="5" key="1">
    <citation type="journal article" date="2020" name="Stud. Mycol.">
        <title>101 Dothideomycetes genomes: a test case for predicting lifestyles and emergence of pathogens.</title>
        <authorList>
            <person name="Haridas S."/>
            <person name="Albert R."/>
            <person name="Binder M."/>
            <person name="Bloem J."/>
            <person name="Labutti K."/>
            <person name="Salamov A."/>
            <person name="Andreopoulos B."/>
            <person name="Baker S."/>
            <person name="Barry K."/>
            <person name="Bills G."/>
            <person name="Bluhm B."/>
            <person name="Cannon C."/>
            <person name="Castanera R."/>
            <person name="Culley D."/>
            <person name="Daum C."/>
            <person name="Ezra D."/>
            <person name="Gonzalez J."/>
            <person name="Henrissat B."/>
            <person name="Kuo A."/>
            <person name="Liang C."/>
            <person name="Lipzen A."/>
            <person name="Lutzoni F."/>
            <person name="Magnuson J."/>
            <person name="Mondo S."/>
            <person name="Nolan M."/>
            <person name="Ohm R."/>
            <person name="Pangilinan J."/>
            <person name="Park H.-J."/>
            <person name="Ramirez L."/>
            <person name="Alfaro M."/>
            <person name="Sun H."/>
            <person name="Tritt A."/>
            <person name="Yoshinaga Y."/>
            <person name="Zwiers L.-H."/>
            <person name="Turgeon B."/>
            <person name="Goodwin S."/>
            <person name="Spatafora J."/>
            <person name="Crous P."/>
            <person name="Grigoriev I."/>
        </authorList>
    </citation>
    <scope>NUCLEOTIDE SEQUENCE</scope>
    <source>
        <strain evidence="5">CBS 113818</strain>
    </source>
</reference>
<dbReference type="GO" id="GO:0071949">
    <property type="term" value="F:FAD binding"/>
    <property type="evidence" value="ECO:0007669"/>
    <property type="project" value="InterPro"/>
</dbReference>